<proteinExistence type="inferred from homology"/>
<dbReference type="InterPro" id="IPR004089">
    <property type="entry name" value="MCPsignal_dom"/>
</dbReference>
<evidence type="ECO:0000256" key="7">
    <source>
        <dbReference type="ARBA" id="ARBA00023224"/>
    </source>
</evidence>
<keyword evidence="7 9" id="KW-0807">Transducer</keyword>
<evidence type="ECO:0000256" key="3">
    <source>
        <dbReference type="ARBA" id="ARBA00022500"/>
    </source>
</evidence>
<keyword evidence="3" id="KW-0145">Chemotaxis</keyword>
<evidence type="ECO:0000256" key="11">
    <source>
        <dbReference type="SAM" id="Phobius"/>
    </source>
</evidence>
<gene>
    <name evidence="14" type="ORF">KQI89_12240</name>
</gene>
<evidence type="ECO:0000256" key="2">
    <source>
        <dbReference type="ARBA" id="ARBA00022475"/>
    </source>
</evidence>
<dbReference type="PANTHER" id="PTHR32089">
    <property type="entry name" value="METHYL-ACCEPTING CHEMOTAXIS PROTEIN MCPB"/>
    <property type="match status" value="1"/>
</dbReference>
<dbReference type="Pfam" id="PF00015">
    <property type="entry name" value="MCPsignal"/>
    <property type="match status" value="1"/>
</dbReference>
<feature type="domain" description="Methyl-accepting transducer" evidence="12">
    <location>
        <begin position="380"/>
        <end position="637"/>
    </location>
</feature>
<dbReference type="InterPro" id="IPR033479">
    <property type="entry name" value="dCache_1"/>
</dbReference>
<evidence type="ECO:0000313" key="14">
    <source>
        <dbReference type="EMBL" id="MBU5592525.1"/>
    </source>
</evidence>
<evidence type="ECO:0000256" key="4">
    <source>
        <dbReference type="ARBA" id="ARBA00022692"/>
    </source>
</evidence>
<dbReference type="Proteomes" id="UP000736583">
    <property type="component" value="Unassembled WGS sequence"/>
</dbReference>
<evidence type="ECO:0000259" key="13">
    <source>
        <dbReference type="PROSITE" id="PS50885"/>
    </source>
</evidence>
<organism evidence="14 15">
    <name type="scientific">Clostridium simiarum</name>
    <dbReference type="NCBI Taxonomy" id="2841506"/>
    <lineage>
        <taxon>Bacteria</taxon>
        <taxon>Bacillati</taxon>
        <taxon>Bacillota</taxon>
        <taxon>Clostridia</taxon>
        <taxon>Eubacteriales</taxon>
        <taxon>Clostridiaceae</taxon>
        <taxon>Clostridium</taxon>
    </lineage>
</organism>
<keyword evidence="4 11" id="KW-0812">Transmembrane</keyword>
<reference evidence="14 15" key="1">
    <citation type="submission" date="2021-06" db="EMBL/GenBank/DDBJ databases">
        <authorList>
            <person name="Sun Q."/>
            <person name="Li D."/>
        </authorList>
    </citation>
    <scope>NUCLEOTIDE SEQUENCE [LARGE SCALE GENOMIC DNA]</scope>
    <source>
        <strain evidence="14 15">MSJ-4</strain>
    </source>
</reference>
<comment type="subcellular location">
    <subcellularLocation>
        <location evidence="1">Cell membrane</location>
        <topology evidence="1">Multi-pass membrane protein</topology>
    </subcellularLocation>
</comment>
<keyword evidence="10" id="KW-0175">Coiled coil</keyword>
<feature type="transmembrane region" description="Helical" evidence="11">
    <location>
        <begin position="286"/>
        <end position="305"/>
    </location>
</feature>
<dbReference type="PANTHER" id="PTHR32089:SF112">
    <property type="entry name" value="LYSOZYME-LIKE PROTEIN-RELATED"/>
    <property type="match status" value="1"/>
</dbReference>
<evidence type="ECO:0000313" key="15">
    <source>
        <dbReference type="Proteomes" id="UP000736583"/>
    </source>
</evidence>
<evidence type="ECO:0000256" key="9">
    <source>
        <dbReference type="PROSITE-ProRule" id="PRU00284"/>
    </source>
</evidence>
<dbReference type="RefSeq" id="WP_216457299.1">
    <property type="nucleotide sequence ID" value="NZ_JAHLQL010000004.1"/>
</dbReference>
<dbReference type="InterPro" id="IPR003660">
    <property type="entry name" value="HAMP_dom"/>
</dbReference>
<evidence type="ECO:0000256" key="6">
    <source>
        <dbReference type="ARBA" id="ARBA00023136"/>
    </source>
</evidence>
<dbReference type="CDD" id="cd11386">
    <property type="entry name" value="MCP_signal"/>
    <property type="match status" value="1"/>
</dbReference>
<feature type="coiled-coil region" evidence="10">
    <location>
        <begin position="535"/>
        <end position="604"/>
    </location>
</feature>
<dbReference type="Pfam" id="PF02743">
    <property type="entry name" value="dCache_1"/>
    <property type="match status" value="1"/>
</dbReference>
<comment type="caution">
    <text evidence="14">The sequence shown here is derived from an EMBL/GenBank/DDBJ whole genome shotgun (WGS) entry which is preliminary data.</text>
</comment>
<keyword evidence="15" id="KW-1185">Reference proteome</keyword>
<protein>
    <submittedName>
        <fullName evidence="14">Methyl-accepting chemotaxis protein</fullName>
    </submittedName>
</protein>
<dbReference type="CDD" id="cd18773">
    <property type="entry name" value="PDC1_HK_sensor"/>
    <property type="match status" value="1"/>
</dbReference>
<dbReference type="PROSITE" id="PS50111">
    <property type="entry name" value="CHEMOTAXIS_TRANSDUC_2"/>
    <property type="match status" value="1"/>
</dbReference>
<evidence type="ECO:0000256" key="8">
    <source>
        <dbReference type="ARBA" id="ARBA00029447"/>
    </source>
</evidence>
<evidence type="ECO:0000259" key="12">
    <source>
        <dbReference type="PROSITE" id="PS50111"/>
    </source>
</evidence>
<evidence type="ECO:0000256" key="5">
    <source>
        <dbReference type="ARBA" id="ARBA00022989"/>
    </source>
</evidence>
<keyword evidence="2" id="KW-1003">Cell membrane</keyword>
<keyword evidence="6 11" id="KW-0472">Membrane</keyword>
<name>A0ABS6F2B8_9CLOT</name>
<evidence type="ECO:0000256" key="1">
    <source>
        <dbReference type="ARBA" id="ARBA00004651"/>
    </source>
</evidence>
<accession>A0ABS6F2B8</accession>
<feature type="transmembrane region" description="Helical" evidence="11">
    <location>
        <begin position="12"/>
        <end position="35"/>
    </location>
</feature>
<evidence type="ECO:0000256" key="10">
    <source>
        <dbReference type="SAM" id="Coils"/>
    </source>
</evidence>
<feature type="domain" description="HAMP" evidence="13">
    <location>
        <begin position="307"/>
        <end position="361"/>
    </location>
</feature>
<dbReference type="EMBL" id="JAHLQL010000004">
    <property type="protein sequence ID" value="MBU5592525.1"/>
    <property type="molecule type" value="Genomic_DNA"/>
</dbReference>
<dbReference type="SMART" id="SM00283">
    <property type="entry name" value="MA"/>
    <property type="match status" value="1"/>
</dbReference>
<comment type="similarity">
    <text evidence="8">Belongs to the methyl-accepting chemotaxis (MCP) protein family.</text>
</comment>
<sequence>MKKTRIKLKTEILILLILASFVPIIGMALSNYYILSKSIKSDFNTIVLSNLERASQSVVDNKKYISANIETLSQDPNTKYILEDSNSPAWLKKSFDGYVDSNKDILNVYLGTYDGQTILSKNGSVPNDYDPRKRDWYKNAVSSVDKVIVSEPYEDAFTKSTILTYSKTVKNSSGAIIGVVSIDVALTQMGDLISDITLGKNGVAAALTTEGSIIAHKDKSLIGKSKENTSWINNLLSLEDLEPKVLNIDGKNYITVKYSDNESKIIFAGFVPENEIKEKIFSAMKLPLTILILTILLVIIITLVFSNRITTPMKNLVLILNKLKSGDFTEKLEIKDSYNLETNDIIKALNSLIDDMVILLQGVKEASDLVKDSSETLSVITKESSSVGEEVAKAVQQIAEGTTEEAAELNEGVNVVNKLEDEVDMSLKNSSNMLKVSKQVKRSTDEGMEAITLLKNNYDKNEEASNNVSKKVDLVSEKSNQISNITETIKSITDQTNLLALNASIEAARAGEAGRGFSVVADEVRKLAEESSRSAEEISKVVSEIKESINELYEETKYTKELNKVTGESMETTRERFDYIQSTINELEEDILKVSNSLEAINESKDILSMKIAEIASVSEETAATTEEVSASTEEQASGLLEISRQSDTLNKYSKNLDYLIEKFKIK</sequence>
<keyword evidence="5 11" id="KW-1133">Transmembrane helix</keyword>
<dbReference type="PROSITE" id="PS50885">
    <property type="entry name" value="HAMP"/>
    <property type="match status" value="1"/>
</dbReference>